<feature type="region of interest" description="Disordered" evidence="1">
    <location>
        <begin position="1"/>
        <end position="31"/>
    </location>
</feature>
<protein>
    <submittedName>
        <fullName evidence="2">Uncharacterized protein</fullName>
    </submittedName>
</protein>
<dbReference type="AlphaFoldDB" id="A0A8H3P5T0"/>
<organism evidence="2 3">
    <name type="scientific">Aspergillus udagawae</name>
    <dbReference type="NCBI Taxonomy" id="91492"/>
    <lineage>
        <taxon>Eukaryota</taxon>
        <taxon>Fungi</taxon>
        <taxon>Dikarya</taxon>
        <taxon>Ascomycota</taxon>
        <taxon>Pezizomycotina</taxon>
        <taxon>Eurotiomycetes</taxon>
        <taxon>Eurotiomycetidae</taxon>
        <taxon>Eurotiales</taxon>
        <taxon>Aspergillaceae</taxon>
        <taxon>Aspergillus</taxon>
        <taxon>Aspergillus subgen. Fumigati</taxon>
    </lineage>
</organism>
<dbReference type="Proteomes" id="UP000465221">
    <property type="component" value="Unassembled WGS sequence"/>
</dbReference>
<dbReference type="EMBL" id="BLKC01000064">
    <property type="protein sequence ID" value="GFF46115.1"/>
    <property type="molecule type" value="Genomic_DNA"/>
</dbReference>
<proteinExistence type="predicted"/>
<evidence type="ECO:0000313" key="2">
    <source>
        <dbReference type="EMBL" id="GFF46115.1"/>
    </source>
</evidence>
<name>A0A8H3P5T0_9EURO</name>
<evidence type="ECO:0000313" key="3">
    <source>
        <dbReference type="Proteomes" id="UP000465221"/>
    </source>
</evidence>
<gene>
    <name evidence="2" type="ORF">IFM46972_07963</name>
</gene>
<accession>A0A8H3P5T0</accession>
<evidence type="ECO:0000256" key="1">
    <source>
        <dbReference type="SAM" id="MobiDB-lite"/>
    </source>
</evidence>
<comment type="caution">
    <text evidence="2">The sequence shown here is derived from an EMBL/GenBank/DDBJ whole genome shotgun (WGS) entry which is preliminary data.</text>
</comment>
<sequence length="184" mass="20770">MSHSKKARDRGQPSSEHGSFAPGPRELPELKIPDTINDDILRTMVLASEGVTTQSEAKLQDVKFVLESIMGAIEKMKNEKGRPEQDDAYNEIAAVYGLPGMTQQEKEISKIFQSRGRQDEDQMTGRLFSLSRETLVDTGNGEAWKMQSCFLNVLKTVNQKHLEKTTSIPSKLRCVLPLLLWHFH</sequence>
<reference evidence="2 3" key="1">
    <citation type="submission" date="2020-01" db="EMBL/GenBank/DDBJ databases">
        <title>Draft genome sequence of Aspergillus udagawae IFM 46972.</title>
        <authorList>
            <person name="Takahashi H."/>
            <person name="Yaguchi T."/>
        </authorList>
    </citation>
    <scope>NUCLEOTIDE SEQUENCE [LARGE SCALE GENOMIC DNA]</scope>
    <source>
        <strain evidence="2 3">IFM 46972</strain>
    </source>
</reference>